<evidence type="ECO:0000256" key="2">
    <source>
        <dbReference type="ARBA" id="ARBA00022771"/>
    </source>
</evidence>
<organism evidence="7 8">
    <name type="scientific">Vitrella brassicaformis (strain CCMP3155)</name>
    <dbReference type="NCBI Taxonomy" id="1169540"/>
    <lineage>
        <taxon>Eukaryota</taxon>
        <taxon>Sar</taxon>
        <taxon>Alveolata</taxon>
        <taxon>Colpodellida</taxon>
        <taxon>Vitrellaceae</taxon>
        <taxon>Vitrella</taxon>
    </lineage>
</organism>
<dbReference type="InParanoid" id="A0A0G4F2J1"/>
<evidence type="ECO:0000256" key="1">
    <source>
        <dbReference type="ARBA" id="ARBA00022723"/>
    </source>
</evidence>
<evidence type="ECO:0000313" key="8">
    <source>
        <dbReference type="Proteomes" id="UP000041254"/>
    </source>
</evidence>
<feature type="region of interest" description="Disordered" evidence="5">
    <location>
        <begin position="103"/>
        <end position="138"/>
    </location>
</feature>
<dbReference type="PANTHER" id="PTHR47156">
    <property type="entry name" value="PROTEIN CBG20824"/>
    <property type="match status" value="1"/>
</dbReference>
<sequence>MASIPQCGVCLEEYNHEDAHRQPHGLRCGHSFCAQCVEGLIARNHRHVAVCPKCRRETAETDVHVNYGLRDIVEQLRAAAGAPTTTQEAADFAMAVRLSNKINNRRPLPSSDEGMAAPSAPPAPPPPADHHHEGRKVQACRQALEATLRRKATHRHSRVSAILRRWAPLPVPASDAFTHSALYVTDFRPHGSLVE</sequence>
<gene>
    <name evidence="7" type="ORF">Vbra_14308</name>
</gene>
<dbReference type="InterPro" id="IPR013083">
    <property type="entry name" value="Znf_RING/FYVE/PHD"/>
</dbReference>
<keyword evidence="2 4" id="KW-0863">Zinc-finger</keyword>
<keyword evidence="8" id="KW-1185">Reference proteome</keyword>
<dbReference type="InterPro" id="IPR001841">
    <property type="entry name" value="Znf_RING"/>
</dbReference>
<dbReference type="InterPro" id="IPR052667">
    <property type="entry name" value="E3_ubiquitin-ligase_RING"/>
</dbReference>
<dbReference type="AlphaFoldDB" id="A0A0G4F2J1"/>
<dbReference type="PhylomeDB" id="A0A0G4F2J1"/>
<reference evidence="7 8" key="1">
    <citation type="submission" date="2014-11" db="EMBL/GenBank/DDBJ databases">
        <authorList>
            <person name="Zhu J."/>
            <person name="Qi W."/>
            <person name="Song R."/>
        </authorList>
    </citation>
    <scope>NUCLEOTIDE SEQUENCE [LARGE SCALE GENOMIC DNA]</scope>
</reference>
<accession>A0A0G4F2J1</accession>
<evidence type="ECO:0000256" key="3">
    <source>
        <dbReference type="ARBA" id="ARBA00022833"/>
    </source>
</evidence>
<dbReference type="InterPro" id="IPR027370">
    <property type="entry name" value="Znf-RING_euk"/>
</dbReference>
<evidence type="ECO:0000259" key="6">
    <source>
        <dbReference type="PROSITE" id="PS50089"/>
    </source>
</evidence>
<dbReference type="EMBL" id="CDMY01000364">
    <property type="protein sequence ID" value="CEM05764.1"/>
    <property type="molecule type" value="Genomic_DNA"/>
</dbReference>
<dbReference type="VEuPathDB" id="CryptoDB:Vbra_14308"/>
<dbReference type="SUPFAM" id="SSF57850">
    <property type="entry name" value="RING/U-box"/>
    <property type="match status" value="1"/>
</dbReference>
<evidence type="ECO:0000256" key="5">
    <source>
        <dbReference type="SAM" id="MobiDB-lite"/>
    </source>
</evidence>
<dbReference type="PROSITE" id="PS00518">
    <property type="entry name" value="ZF_RING_1"/>
    <property type="match status" value="1"/>
</dbReference>
<proteinExistence type="predicted"/>
<dbReference type="GO" id="GO:0008270">
    <property type="term" value="F:zinc ion binding"/>
    <property type="evidence" value="ECO:0007669"/>
    <property type="project" value="UniProtKB-KW"/>
</dbReference>
<protein>
    <recommendedName>
        <fullName evidence="6">RING-type domain-containing protein</fullName>
    </recommendedName>
</protein>
<dbReference type="Gene3D" id="3.30.40.10">
    <property type="entry name" value="Zinc/RING finger domain, C3HC4 (zinc finger)"/>
    <property type="match status" value="1"/>
</dbReference>
<name>A0A0G4F2J1_VITBC</name>
<dbReference type="OrthoDB" id="426324at2759"/>
<dbReference type="InterPro" id="IPR017907">
    <property type="entry name" value="Znf_RING_CS"/>
</dbReference>
<dbReference type="SMART" id="SM00184">
    <property type="entry name" value="RING"/>
    <property type="match status" value="1"/>
</dbReference>
<keyword evidence="3" id="KW-0862">Zinc</keyword>
<dbReference type="PANTHER" id="PTHR47156:SF10">
    <property type="entry name" value="E3 UBIQUITIN-PROTEIN LIGASE TRIM-21-RELATED"/>
    <property type="match status" value="1"/>
</dbReference>
<evidence type="ECO:0000313" key="7">
    <source>
        <dbReference type="EMBL" id="CEM05764.1"/>
    </source>
</evidence>
<dbReference type="PROSITE" id="PS50089">
    <property type="entry name" value="ZF_RING_2"/>
    <property type="match status" value="1"/>
</dbReference>
<dbReference type="Pfam" id="PF13445">
    <property type="entry name" value="zf-RING_UBOX"/>
    <property type="match status" value="1"/>
</dbReference>
<dbReference type="Proteomes" id="UP000041254">
    <property type="component" value="Unassembled WGS sequence"/>
</dbReference>
<keyword evidence="1" id="KW-0479">Metal-binding</keyword>
<feature type="domain" description="RING-type" evidence="6">
    <location>
        <begin position="7"/>
        <end position="55"/>
    </location>
</feature>
<evidence type="ECO:0000256" key="4">
    <source>
        <dbReference type="PROSITE-ProRule" id="PRU00175"/>
    </source>
</evidence>